<dbReference type="GO" id="GO:0007165">
    <property type="term" value="P:signal transduction"/>
    <property type="evidence" value="ECO:0007669"/>
    <property type="project" value="UniProtKB-KW"/>
</dbReference>
<dbReference type="GO" id="GO:0030424">
    <property type="term" value="C:axon"/>
    <property type="evidence" value="ECO:0007669"/>
    <property type="project" value="TreeGrafter"/>
</dbReference>
<protein>
    <recommendedName>
        <fullName evidence="8">Gustatory receptor</fullName>
    </recommendedName>
</protein>
<feature type="transmembrane region" description="Helical" evidence="8">
    <location>
        <begin position="88"/>
        <end position="109"/>
    </location>
</feature>
<keyword evidence="10" id="KW-1185">Reference proteome</keyword>
<proteinExistence type="inferred from homology"/>
<keyword evidence="3 8" id="KW-0812">Transmembrane</keyword>
<organism evidence="9 10">
    <name type="scientific">Anopheles epiroticus</name>
    <dbReference type="NCBI Taxonomy" id="199890"/>
    <lineage>
        <taxon>Eukaryota</taxon>
        <taxon>Metazoa</taxon>
        <taxon>Ecdysozoa</taxon>
        <taxon>Arthropoda</taxon>
        <taxon>Hexapoda</taxon>
        <taxon>Insecta</taxon>
        <taxon>Pterygota</taxon>
        <taxon>Neoptera</taxon>
        <taxon>Endopterygota</taxon>
        <taxon>Diptera</taxon>
        <taxon>Nematocera</taxon>
        <taxon>Culicoidea</taxon>
        <taxon>Culicidae</taxon>
        <taxon>Anophelinae</taxon>
        <taxon>Anopheles</taxon>
    </lineage>
</organism>
<dbReference type="GO" id="GO:0030425">
    <property type="term" value="C:dendrite"/>
    <property type="evidence" value="ECO:0007669"/>
    <property type="project" value="TreeGrafter"/>
</dbReference>
<evidence type="ECO:0000256" key="3">
    <source>
        <dbReference type="ARBA" id="ARBA00022692"/>
    </source>
</evidence>
<dbReference type="GO" id="GO:0008049">
    <property type="term" value="P:male courtship behavior"/>
    <property type="evidence" value="ECO:0007669"/>
    <property type="project" value="TreeGrafter"/>
</dbReference>
<dbReference type="GO" id="GO:0007635">
    <property type="term" value="P:chemosensory behavior"/>
    <property type="evidence" value="ECO:0007669"/>
    <property type="project" value="TreeGrafter"/>
</dbReference>
<feature type="transmembrane region" description="Helical" evidence="8">
    <location>
        <begin position="185"/>
        <end position="205"/>
    </location>
</feature>
<comment type="similarity">
    <text evidence="8">Belongs to the insect chemoreceptor superfamily. Gustatory receptor (GR) family.</text>
</comment>
<dbReference type="GO" id="GO:0043025">
    <property type="term" value="C:neuronal cell body"/>
    <property type="evidence" value="ECO:0007669"/>
    <property type="project" value="TreeGrafter"/>
</dbReference>
<accession>A0A182PZ22</accession>
<comment type="subcellular location">
    <subcellularLocation>
        <location evidence="1 8">Cell membrane</location>
        <topology evidence="1 8">Multi-pass membrane protein</topology>
    </subcellularLocation>
</comment>
<dbReference type="Pfam" id="PF08395">
    <property type="entry name" value="7tm_7"/>
    <property type="match status" value="1"/>
</dbReference>
<keyword evidence="6 8" id="KW-0675">Receptor</keyword>
<comment type="caution">
    <text evidence="8">Lacks conserved residue(s) required for the propagation of feature annotation.</text>
</comment>
<evidence type="ECO:0000256" key="4">
    <source>
        <dbReference type="ARBA" id="ARBA00022989"/>
    </source>
</evidence>
<evidence type="ECO:0000256" key="5">
    <source>
        <dbReference type="ARBA" id="ARBA00023136"/>
    </source>
</evidence>
<feature type="transmembrane region" description="Helical" evidence="8">
    <location>
        <begin position="292"/>
        <end position="312"/>
    </location>
</feature>
<keyword evidence="7 8" id="KW-0807">Transducer</keyword>
<evidence type="ECO:0000256" key="1">
    <source>
        <dbReference type="ARBA" id="ARBA00004651"/>
    </source>
</evidence>
<sequence>MATVNQSVLQRNLKRSLQRLLTVGQVFALVAWDLEPFVPQPTTVHWFRKLVRAINVAYCLAIVVTVGTTTVLHHALNVSHEFFPIRTLLLAEDVIVNVIVLLAMVGCHWSRTFYAKLLKELLLLSHRLQGYEVSLDLHQVESLNDKLLVGALLFFSTVSLVDWLFSVDPSCTFVCHTVRHILPNVIHVLALYQYAALQLIVYYCYRAINGALAKYGEQSRPKDWGDRLEMLRRAHLKLCDLTGRIVERFGPLIVCTVLSSFVVLNLELFNVYKATGLGRMRRWSANEGFKLVHTLLWIGLHGAKVLLILYPAHRGRAECDRTGPVLYKFAGRHEACGNTDSALMKFAGQLLLLHGRGYQSKACELVTLDLTLVSKLFAALTTYLVILIQFDSALSKVAH</sequence>
<feature type="transmembrane region" description="Helical" evidence="8">
    <location>
        <begin position="147"/>
        <end position="165"/>
    </location>
</feature>
<keyword evidence="4 8" id="KW-1133">Transmembrane helix</keyword>
<evidence type="ECO:0000256" key="2">
    <source>
        <dbReference type="ARBA" id="ARBA00022475"/>
    </source>
</evidence>
<evidence type="ECO:0000256" key="6">
    <source>
        <dbReference type="ARBA" id="ARBA00023170"/>
    </source>
</evidence>
<dbReference type="VEuPathDB" id="VectorBase:AEPI015090"/>
<dbReference type="STRING" id="199890.A0A182PZ22"/>
<dbReference type="PANTHER" id="PTHR21143:SF134">
    <property type="entry name" value="GUSTATORY RECEPTOR"/>
    <property type="match status" value="1"/>
</dbReference>
<dbReference type="InterPro" id="IPR013604">
    <property type="entry name" value="7TM_chemorcpt"/>
</dbReference>
<comment type="function">
    <text evidence="8">Gustatory receptor which mediates acceptance or avoidance behavior, depending on its substrates.</text>
</comment>
<evidence type="ECO:0000313" key="10">
    <source>
        <dbReference type="Proteomes" id="UP000075885"/>
    </source>
</evidence>
<evidence type="ECO:0000313" key="9">
    <source>
        <dbReference type="EnsemblMetazoa" id="AEPI015090-PA"/>
    </source>
</evidence>
<reference evidence="9" key="2">
    <citation type="submission" date="2020-05" db="UniProtKB">
        <authorList>
            <consortium name="EnsemblMetazoa"/>
        </authorList>
    </citation>
    <scope>IDENTIFICATION</scope>
    <source>
        <strain evidence="9">Epiroticus2</strain>
    </source>
</reference>
<dbReference type="EnsemblMetazoa" id="AEPI015090-RA">
    <property type="protein sequence ID" value="AEPI015090-PA"/>
    <property type="gene ID" value="AEPI015090"/>
</dbReference>
<feature type="transmembrane region" description="Helical" evidence="8">
    <location>
        <begin position="252"/>
        <end position="272"/>
    </location>
</feature>
<dbReference type="PANTHER" id="PTHR21143">
    <property type="entry name" value="INVERTEBRATE GUSTATORY RECEPTOR"/>
    <property type="match status" value="1"/>
</dbReference>
<reference evidence="10" key="1">
    <citation type="submission" date="2013-03" db="EMBL/GenBank/DDBJ databases">
        <title>The Genome Sequence of Anopheles epiroticus epiroticus2.</title>
        <authorList>
            <consortium name="The Broad Institute Genomics Platform"/>
            <person name="Neafsey D.E."/>
            <person name="Howell P."/>
            <person name="Walker B."/>
            <person name="Young S.K."/>
            <person name="Zeng Q."/>
            <person name="Gargeya S."/>
            <person name="Fitzgerald M."/>
            <person name="Haas B."/>
            <person name="Abouelleil A."/>
            <person name="Allen A.W."/>
            <person name="Alvarado L."/>
            <person name="Arachchi H.M."/>
            <person name="Berlin A.M."/>
            <person name="Chapman S.B."/>
            <person name="Gainer-Dewar J."/>
            <person name="Goldberg J."/>
            <person name="Griggs A."/>
            <person name="Gujja S."/>
            <person name="Hansen M."/>
            <person name="Howarth C."/>
            <person name="Imamovic A."/>
            <person name="Ireland A."/>
            <person name="Larimer J."/>
            <person name="McCowan C."/>
            <person name="Murphy C."/>
            <person name="Pearson M."/>
            <person name="Poon T.W."/>
            <person name="Priest M."/>
            <person name="Roberts A."/>
            <person name="Saif S."/>
            <person name="Shea T."/>
            <person name="Sisk P."/>
            <person name="Sykes S."/>
            <person name="Wortman J."/>
            <person name="Nusbaum C."/>
            <person name="Birren B."/>
        </authorList>
    </citation>
    <scope>NUCLEOTIDE SEQUENCE [LARGE SCALE GENOMIC DNA]</scope>
    <source>
        <strain evidence="10">Epiroticus2</strain>
    </source>
</reference>
<dbReference type="Proteomes" id="UP000075885">
    <property type="component" value="Unassembled WGS sequence"/>
</dbReference>
<name>A0A182PZ22_9DIPT</name>
<dbReference type="AlphaFoldDB" id="A0A182PZ22"/>
<keyword evidence="2 8" id="KW-1003">Cell membrane</keyword>
<feature type="transmembrane region" description="Helical" evidence="8">
    <location>
        <begin position="56"/>
        <end position="76"/>
    </location>
</feature>
<evidence type="ECO:0000256" key="8">
    <source>
        <dbReference type="RuleBase" id="RU363108"/>
    </source>
</evidence>
<dbReference type="GO" id="GO:0050909">
    <property type="term" value="P:sensory perception of taste"/>
    <property type="evidence" value="ECO:0007669"/>
    <property type="project" value="InterPro"/>
</dbReference>
<keyword evidence="5 8" id="KW-0472">Membrane</keyword>
<dbReference type="GO" id="GO:0005886">
    <property type="term" value="C:plasma membrane"/>
    <property type="evidence" value="ECO:0007669"/>
    <property type="project" value="UniProtKB-SubCell"/>
</dbReference>
<evidence type="ECO:0000256" key="7">
    <source>
        <dbReference type="ARBA" id="ARBA00023224"/>
    </source>
</evidence>